<evidence type="ECO:0000256" key="4">
    <source>
        <dbReference type="ARBA" id="ARBA00022597"/>
    </source>
</evidence>
<dbReference type="PROSITE" id="PS51108">
    <property type="entry name" value="PTS_EIID"/>
    <property type="match status" value="1"/>
</dbReference>
<dbReference type="PANTHER" id="PTHR32502">
    <property type="entry name" value="N-ACETYLGALACTOSAMINE PERMEASE II COMPONENT-RELATED"/>
    <property type="match status" value="1"/>
</dbReference>
<keyword evidence="4" id="KW-0762">Sugar transport</keyword>
<dbReference type="EMBL" id="RRCN01000001">
    <property type="protein sequence ID" value="RRJ64142.1"/>
    <property type="molecule type" value="Genomic_DNA"/>
</dbReference>
<dbReference type="RefSeq" id="WP_128631962.1">
    <property type="nucleotide sequence ID" value="NZ_RRCN01000001.1"/>
</dbReference>
<keyword evidence="3" id="KW-1003">Cell membrane</keyword>
<dbReference type="InterPro" id="IPR004704">
    <property type="entry name" value="PTS_IID_man"/>
</dbReference>
<evidence type="ECO:0000256" key="2">
    <source>
        <dbReference type="ARBA" id="ARBA00022448"/>
    </source>
</evidence>
<evidence type="ECO:0000256" key="7">
    <source>
        <dbReference type="ARBA" id="ARBA00022989"/>
    </source>
</evidence>
<feature type="transmembrane region" description="Helical" evidence="9">
    <location>
        <begin position="193"/>
        <end position="215"/>
    </location>
</feature>
<dbReference type="InterPro" id="IPR050303">
    <property type="entry name" value="GatZ_KbaZ_carbometab"/>
</dbReference>
<dbReference type="OrthoDB" id="9795582at2"/>
<name>A0A3P3U1D5_9BACL</name>
<proteinExistence type="predicted"/>
<sequence>MTETQNVAETGQESGRLITEKDVRRNWLTYYMVAEMGISYERLQALGFTTAMIPILKKLYPDPEDLKEALKRHLVFYNTEAVFGSPVNGIVIAMEEQKAKGEPITDKSITGMKTGLMGPLAGIGDSIDWATLKPIIFALAATLSATGSIIGPFVLLLLPLIQILVGLRLSVYGYRAGKASIRELLHSGRIKELIAGASTLGLFMMGALSSTYVKLSTPLQFNFGSGNEPFVLQKILDGIVPGLLPLLAVLGLYWWLNKKNQNFTVIMLVIIAISVIGAITGIF</sequence>
<comment type="caution">
    <text evidence="10">The sequence shown here is derived from an EMBL/GenBank/DDBJ whole genome shotgun (WGS) entry which is preliminary data.</text>
</comment>
<feature type="transmembrane region" description="Helical" evidence="9">
    <location>
        <begin position="263"/>
        <end position="282"/>
    </location>
</feature>
<dbReference type="AlphaFoldDB" id="A0A3P3U1D5"/>
<evidence type="ECO:0000256" key="5">
    <source>
        <dbReference type="ARBA" id="ARBA00022683"/>
    </source>
</evidence>
<keyword evidence="11" id="KW-1185">Reference proteome</keyword>
<feature type="transmembrane region" description="Helical" evidence="9">
    <location>
        <begin position="235"/>
        <end position="256"/>
    </location>
</feature>
<keyword evidence="8 9" id="KW-0472">Membrane</keyword>
<evidence type="ECO:0000256" key="9">
    <source>
        <dbReference type="SAM" id="Phobius"/>
    </source>
</evidence>
<evidence type="ECO:0000313" key="11">
    <source>
        <dbReference type="Proteomes" id="UP000267017"/>
    </source>
</evidence>
<dbReference type="PANTHER" id="PTHR32502:SF5">
    <property type="entry name" value="N-ACETYLGALACTOSAMINE PERMEASE IID COMPONENT-RELATED"/>
    <property type="match status" value="1"/>
</dbReference>
<protein>
    <submittedName>
        <fullName evidence="10">PTS system mannose/fructose/sorbose family transporter subunit IID</fullName>
    </submittedName>
</protein>
<organism evidence="10 11">
    <name type="scientific">Paenibacillus oralis</name>
    <dbReference type="NCBI Taxonomy" id="2490856"/>
    <lineage>
        <taxon>Bacteria</taxon>
        <taxon>Bacillati</taxon>
        <taxon>Bacillota</taxon>
        <taxon>Bacilli</taxon>
        <taxon>Bacillales</taxon>
        <taxon>Paenibacillaceae</taxon>
        <taxon>Paenibacillus</taxon>
    </lineage>
</organism>
<evidence type="ECO:0000256" key="8">
    <source>
        <dbReference type="ARBA" id="ARBA00023136"/>
    </source>
</evidence>
<dbReference type="GO" id="GO:0009401">
    <property type="term" value="P:phosphoenolpyruvate-dependent sugar phosphotransferase system"/>
    <property type="evidence" value="ECO:0007669"/>
    <property type="project" value="UniProtKB-KW"/>
</dbReference>
<evidence type="ECO:0000256" key="3">
    <source>
        <dbReference type="ARBA" id="ARBA00022475"/>
    </source>
</evidence>
<evidence type="ECO:0000256" key="1">
    <source>
        <dbReference type="ARBA" id="ARBA00004651"/>
    </source>
</evidence>
<keyword evidence="5" id="KW-0598">Phosphotransferase system</keyword>
<keyword evidence="6 9" id="KW-0812">Transmembrane</keyword>
<keyword evidence="2" id="KW-0813">Transport</keyword>
<dbReference type="GO" id="GO:0005886">
    <property type="term" value="C:plasma membrane"/>
    <property type="evidence" value="ECO:0007669"/>
    <property type="project" value="UniProtKB-SubCell"/>
</dbReference>
<evidence type="ECO:0000313" key="10">
    <source>
        <dbReference type="EMBL" id="RRJ64142.1"/>
    </source>
</evidence>
<dbReference type="Proteomes" id="UP000267017">
    <property type="component" value="Unassembled WGS sequence"/>
</dbReference>
<dbReference type="Pfam" id="PF03613">
    <property type="entry name" value="EIID-AGA"/>
    <property type="match status" value="1"/>
</dbReference>
<evidence type="ECO:0000256" key="6">
    <source>
        <dbReference type="ARBA" id="ARBA00022692"/>
    </source>
</evidence>
<accession>A0A3P3U1D5</accession>
<keyword evidence="7 9" id="KW-1133">Transmembrane helix</keyword>
<comment type="subcellular location">
    <subcellularLocation>
        <location evidence="1">Cell membrane</location>
        <topology evidence="1">Multi-pass membrane protein</topology>
    </subcellularLocation>
</comment>
<gene>
    <name evidence="10" type="ORF">EHV15_15320</name>
</gene>
<feature type="transmembrane region" description="Helical" evidence="9">
    <location>
        <begin position="149"/>
        <end position="172"/>
    </location>
</feature>
<reference evidence="10 11" key="1">
    <citation type="submission" date="2018-11" db="EMBL/GenBank/DDBJ databases">
        <title>Genome sequencing of Paenibacillus sp. KCOM 3021 (= ChDC PVNT-B20).</title>
        <authorList>
            <person name="Kook J.-K."/>
            <person name="Park S.-N."/>
            <person name="Lim Y.K."/>
        </authorList>
    </citation>
    <scope>NUCLEOTIDE SEQUENCE [LARGE SCALE GENOMIC DNA]</scope>
    <source>
        <strain evidence="10 11">KCOM 3021</strain>
    </source>
</reference>